<dbReference type="InterPro" id="IPR045336">
    <property type="entry name" value="MmgE_PrpD_N"/>
</dbReference>
<dbReference type="InterPro" id="IPR042188">
    <property type="entry name" value="MmgE/PrpD_sf_2"/>
</dbReference>
<evidence type="ECO:0000259" key="3">
    <source>
        <dbReference type="Pfam" id="PF19305"/>
    </source>
</evidence>
<accession>A0A4R9AKP7</accession>
<dbReference type="InterPro" id="IPR042183">
    <property type="entry name" value="MmgE/PrpD_sf_1"/>
</dbReference>
<organism evidence="4 5">
    <name type="scientific">Cryobacterium ruanii</name>
    <dbReference type="NCBI Taxonomy" id="1259197"/>
    <lineage>
        <taxon>Bacteria</taxon>
        <taxon>Bacillati</taxon>
        <taxon>Actinomycetota</taxon>
        <taxon>Actinomycetes</taxon>
        <taxon>Micrococcales</taxon>
        <taxon>Microbacteriaceae</taxon>
        <taxon>Cryobacterium</taxon>
    </lineage>
</organism>
<dbReference type="AlphaFoldDB" id="A0A4R9AKP7"/>
<dbReference type="Gene3D" id="1.10.4100.10">
    <property type="entry name" value="2-methylcitrate dehydratase PrpD"/>
    <property type="match status" value="1"/>
</dbReference>
<dbReference type="GO" id="GO:0016829">
    <property type="term" value="F:lyase activity"/>
    <property type="evidence" value="ECO:0007669"/>
    <property type="project" value="InterPro"/>
</dbReference>
<dbReference type="Pfam" id="PF19305">
    <property type="entry name" value="MmgE_PrpD_C"/>
    <property type="match status" value="1"/>
</dbReference>
<reference evidence="4 5" key="1">
    <citation type="submission" date="2019-03" db="EMBL/GenBank/DDBJ databases">
        <title>Genomics of glacier-inhabiting Cryobacterium strains.</title>
        <authorList>
            <person name="Liu Q."/>
            <person name="Xin Y.-H."/>
        </authorList>
    </citation>
    <scope>NUCLEOTIDE SEQUENCE [LARGE SCALE GENOMIC DNA]</scope>
    <source>
        <strain evidence="4 5">Sr36</strain>
    </source>
</reference>
<dbReference type="PANTHER" id="PTHR16943:SF8">
    <property type="entry name" value="2-METHYLCITRATE DEHYDRATASE"/>
    <property type="match status" value="1"/>
</dbReference>
<dbReference type="EMBL" id="SOHK01000017">
    <property type="protein sequence ID" value="TFD64257.1"/>
    <property type="molecule type" value="Genomic_DNA"/>
</dbReference>
<feature type="domain" description="MmgE/PrpD N-terminal" evidence="2">
    <location>
        <begin position="17"/>
        <end position="247"/>
    </location>
</feature>
<dbReference type="PANTHER" id="PTHR16943">
    <property type="entry name" value="2-METHYLCITRATE DEHYDRATASE-RELATED"/>
    <property type="match status" value="1"/>
</dbReference>
<feature type="domain" description="MmgE/PrpD C-terminal" evidence="3">
    <location>
        <begin position="269"/>
        <end position="427"/>
    </location>
</feature>
<gene>
    <name evidence="4" type="ORF">E3T47_12305</name>
</gene>
<dbReference type="Gene3D" id="3.30.1330.120">
    <property type="entry name" value="2-methylcitrate dehydratase PrpD"/>
    <property type="match status" value="1"/>
</dbReference>
<dbReference type="InterPro" id="IPR045337">
    <property type="entry name" value="MmgE_PrpD_C"/>
</dbReference>
<dbReference type="RefSeq" id="WP_134556344.1">
    <property type="nucleotide sequence ID" value="NZ_SOHK01000017.1"/>
</dbReference>
<protein>
    <submittedName>
        <fullName evidence="4">MmgE/PrpD family protein</fullName>
    </submittedName>
</protein>
<proteinExistence type="inferred from homology"/>
<evidence type="ECO:0000259" key="2">
    <source>
        <dbReference type="Pfam" id="PF03972"/>
    </source>
</evidence>
<comment type="similarity">
    <text evidence="1">Belongs to the PrpD family.</text>
</comment>
<dbReference type="InterPro" id="IPR005656">
    <property type="entry name" value="MmgE_PrpD"/>
</dbReference>
<dbReference type="InterPro" id="IPR036148">
    <property type="entry name" value="MmgE/PrpD_sf"/>
</dbReference>
<dbReference type="OrthoDB" id="9797528at2"/>
<keyword evidence="5" id="KW-1185">Reference proteome</keyword>
<evidence type="ECO:0000313" key="4">
    <source>
        <dbReference type="EMBL" id="TFD64257.1"/>
    </source>
</evidence>
<dbReference type="SUPFAM" id="SSF103378">
    <property type="entry name" value="2-methylcitrate dehydratase PrpD"/>
    <property type="match status" value="1"/>
</dbReference>
<sequence>MTGMARQISHHVTHPHTIEASVQKQIDSLTLDFLGVTVGGIHRESAEVARKSVDHALAPHEFRPARIMGLDAWASVEDAALVNGITAHGLELDDTHEQGSMHPGVAIFPATFAYADAHPTDKETFTRAIAVGYDVMTAVGVLIGADESYGRGFHPTGICGAMGAAASIAVIMGLNEHQSQNAVSLAANMSSGSLEFLSDGSWTKRLNAGNAAVTGIRAAELAQAGFEGPSTFLEGRDGFLRQYGQGQAEGRSLVLKFGAGAQATSIKFYPCCRYMHGNIDIIRQIRTERPELTGSDVVKIECGVIQAGATLIANPPERKMTVTSPVDAQFNMPFGAALAFSTGTATVAQFDGAEALAKDLVGLMKKVTCYSSDKLEAAFPEIWQAEVKIHLKDGSTIERFASAYKGSPTMPSNEEEILAKMGSLVSKEWADRMSSRLRDFDSSSHYNSSVYFGI</sequence>
<comment type="caution">
    <text evidence="4">The sequence shown here is derived from an EMBL/GenBank/DDBJ whole genome shotgun (WGS) entry which is preliminary data.</text>
</comment>
<name>A0A4R9AKP7_9MICO</name>
<dbReference type="Proteomes" id="UP000298154">
    <property type="component" value="Unassembled WGS sequence"/>
</dbReference>
<evidence type="ECO:0000313" key="5">
    <source>
        <dbReference type="Proteomes" id="UP000298154"/>
    </source>
</evidence>
<evidence type="ECO:0000256" key="1">
    <source>
        <dbReference type="ARBA" id="ARBA00006174"/>
    </source>
</evidence>
<dbReference type="Pfam" id="PF03972">
    <property type="entry name" value="MmgE_PrpD_N"/>
    <property type="match status" value="1"/>
</dbReference>